<dbReference type="EMBL" id="JAROKN010000019">
    <property type="protein sequence ID" value="MDF9277918.1"/>
    <property type="molecule type" value="Genomic_DNA"/>
</dbReference>
<evidence type="ECO:0000313" key="2">
    <source>
        <dbReference type="EMBL" id="MDF9277918.1"/>
    </source>
</evidence>
<dbReference type="Gene3D" id="3.40.190.10">
    <property type="entry name" value="Periplasmic binding protein-like II"/>
    <property type="match status" value="2"/>
</dbReference>
<gene>
    <name evidence="2" type="ORF">P4U43_08965</name>
</gene>
<comment type="caution">
    <text evidence="2">The sequence shown here is derived from an EMBL/GenBank/DDBJ whole genome shotgun (WGS) entry which is preliminary data.</text>
</comment>
<keyword evidence="3" id="KW-1185">Reference proteome</keyword>
<protein>
    <submittedName>
        <fullName evidence="2">ABC transporter substrate-binding protein</fullName>
    </submittedName>
</protein>
<proteinExistence type="predicted"/>
<evidence type="ECO:0000313" key="3">
    <source>
        <dbReference type="Proteomes" id="UP001220456"/>
    </source>
</evidence>
<dbReference type="Pfam" id="PF09084">
    <property type="entry name" value="NMT1"/>
    <property type="match status" value="1"/>
</dbReference>
<dbReference type="SUPFAM" id="SSF53850">
    <property type="entry name" value="Periplasmic binding protein-like II"/>
    <property type="match status" value="1"/>
</dbReference>
<dbReference type="Proteomes" id="UP001220456">
    <property type="component" value="Unassembled WGS sequence"/>
</dbReference>
<dbReference type="RefSeq" id="WP_277358424.1">
    <property type="nucleotide sequence ID" value="NZ_JAROKN010000019.1"/>
</dbReference>
<evidence type="ECO:0000259" key="1">
    <source>
        <dbReference type="Pfam" id="PF09084"/>
    </source>
</evidence>
<name>A0ABT6CVK8_9MICC</name>
<dbReference type="PANTHER" id="PTHR30024">
    <property type="entry name" value="ALIPHATIC SULFONATES-BINDING PROTEIN-RELATED"/>
    <property type="match status" value="1"/>
</dbReference>
<feature type="domain" description="SsuA/THI5-like" evidence="1">
    <location>
        <begin position="14"/>
        <end position="199"/>
    </location>
</feature>
<reference evidence="2 3" key="1">
    <citation type="journal article" date="2023" name="Int. J. Syst. Evol. Microbiol.">
        <title>Arthrobacter vasquezii sp. nov., isolated from a soil sample from Union Glacier, Antarctica.</title>
        <authorList>
            <person name="Valenzuela-Ibaceta F."/>
            <person name="Carrasco V."/>
            <person name="Lagos-Moraga S."/>
            <person name="Dietz-Vargas C."/>
            <person name="Navarro C.A."/>
            <person name="Perez-Donoso J.M."/>
        </authorList>
    </citation>
    <scope>NUCLEOTIDE SEQUENCE [LARGE SCALE GENOMIC DNA]</scope>
    <source>
        <strain evidence="2 3">EH-1B-1</strain>
    </source>
</reference>
<dbReference type="InterPro" id="IPR015168">
    <property type="entry name" value="SsuA/THI5"/>
</dbReference>
<organism evidence="2 3">
    <name type="scientific">Arthrobacter vasquezii</name>
    <dbReference type="NCBI Taxonomy" id="2977629"/>
    <lineage>
        <taxon>Bacteria</taxon>
        <taxon>Bacillati</taxon>
        <taxon>Actinomycetota</taxon>
        <taxon>Actinomycetes</taxon>
        <taxon>Micrococcales</taxon>
        <taxon>Micrococcaceae</taxon>
        <taxon>Arthrobacter</taxon>
    </lineage>
</organism>
<accession>A0ABT6CVK8</accession>
<sequence length="291" mass="31011">MSLRQSHFVPPVSYLLAAELGFLRGAEVVPTRTPSSAEQLRALLAGEQDMVVTAIDNLFEWTRAGADLRLVAQVEATTPLGIHARGGADSLTDLAGCRFAVDAPDNGFALIAKRLLRDTGVEVDYVVVGGVRERLDALLDGRVDATLLGPPFDKFAEEAGFARVVDVHALLPDLPGQGLVVRAEVLESEELKIYLRALVAGVVAGESMAETQGIELLERCGYQAAAASAWDSRARTLAVNRHGLQLLTEIRRSLDMLPPGIGLEELCDARPLLSATRSAAAGDLSVKAELP</sequence>